<sequence length="436" mass="47129">MSLFVSRENNYKGFIFFAKGATLTVTPTQGGVKLSSKNPIVVLGAGPAGMATALALHTAGKDVVVFERYKEARPAGNILNLWPPAIKALNLIGVNTVDLGAPCHSTFQNTKGKIRADVQLRPEVIRDYGGGFIGMLRPDLYSRMLEAVPKGMIKFGVDVKTFVDKGTHVELTLADGSHVETPILIGADGIDSIVREKLWGSSPKREHNLQIIGGYTLNVPKGTPMGECVVAHSNKVQGSYTAIRTKGKDGAQWWVLEGRDATLPPADDLAARAAELAKPFTSGPLQALIAGTPKQNIQHWVIRDRVPLKKWSKGRVTIAGDAAHATSPYAAYGAGMSICDGYFIAQHLAKVDLADTAAVAAALVAYETPRIPHTTTQVQMAYQLGQMFHHAPAFLRPVRDFFFDNTKFLQKQIGERSPKEIQDQLAEMGESVLIPA</sequence>
<organism evidence="4">
    <name type="scientific">freshwater metagenome</name>
    <dbReference type="NCBI Taxonomy" id="449393"/>
    <lineage>
        <taxon>unclassified sequences</taxon>
        <taxon>metagenomes</taxon>
        <taxon>ecological metagenomes</taxon>
    </lineage>
</organism>
<dbReference type="SUPFAM" id="SSF51905">
    <property type="entry name" value="FAD/NAD(P)-binding domain"/>
    <property type="match status" value="1"/>
</dbReference>
<dbReference type="PANTHER" id="PTHR13789:SF309">
    <property type="entry name" value="PUTATIVE (AFU_ORTHOLOGUE AFUA_6G14510)-RELATED"/>
    <property type="match status" value="1"/>
</dbReference>
<dbReference type="InterPro" id="IPR002938">
    <property type="entry name" value="FAD-bd"/>
</dbReference>
<reference evidence="4" key="1">
    <citation type="submission" date="2020-05" db="EMBL/GenBank/DDBJ databases">
        <authorList>
            <person name="Chiriac C."/>
            <person name="Salcher M."/>
            <person name="Ghai R."/>
            <person name="Kavagutti S V."/>
        </authorList>
    </citation>
    <scope>NUCLEOTIDE SEQUENCE</scope>
</reference>
<protein>
    <submittedName>
        <fullName evidence="4">Unannotated protein</fullName>
    </submittedName>
</protein>
<dbReference type="InterPro" id="IPR050493">
    <property type="entry name" value="FAD-dep_Monooxygenase_BioMet"/>
</dbReference>
<name>A0A6J7G177_9ZZZZ</name>
<evidence type="ECO:0000259" key="3">
    <source>
        <dbReference type="Pfam" id="PF01494"/>
    </source>
</evidence>
<dbReference type="EMBL" id="CAFBMB010000046">
    <property type="protein sequence ID" value="CAB4897733.1"/>
    <property type="molecule type" value="Genomic_DNA"/>
</dbReference>
<dbReference type="AlphaFoldDB" id="A0A6J7G177"/>
<keyword evidence="1" id="KW-0560">Oxidoreductase</keyword>
<feature type="domain" description="FAD-binding" evidence="3">
    <location>
        <begin position="39"/>
        <end position="379"/>
    </location>
</feature>
<dbReference type="PRINTS" id="PR00420">
    <property type="entry name" value="RNGMNOXGNASE"/>
</dbReference>
<keyword evidence="2" id="KW-0503">Monooxygenase</keyword>
<dbReference type="Gene3D" id="3.50.50.60">
    <property type="entry name" value="FAD/NAD(P)-binding domain"/>
    <property type="match status" value="1"/>
</dbReference>
<dbReference type="GO" id="GO:0071949">
    <property type="term" value="F:FAD binding"/>
    <property type="evidence" value="ECO:0007669"/>
    <property type="project" value="InterPro"/>
</dbReference>
<accession>A0A6J7G177</accession>
<dbReference type="GO" id="GO:0004497">
    <property type="term" value="F:monooxygenase activity"/>
    <property type="evidence" value="ECO:0007669"/>
    <property type="project" value="UniProtKB-KW"/>
</dbReference>
<evidence type="ECO:0000256" key="1">
    <source>
        <dbReference type="ARBA" id="ARBA00023002"/>
    </source>
</evidence>
<gene>
    <name evidence="4" type="ORF">UFOPK3516_00775</name>
</gene>
<evidence type="ECO:0000313" key="4">
    <source>
        <dbReference type="EMBL" id="CAB4897733.1"/>
    </source>
</evidence>
<proteinExistence type="predicted"/>
<dbReference type="Pfam" id="PF01494">
    <property type="entry name" value="FAD_binding_3"/>
    <property type="match status" value="1"/>
</dbReference>
<evidence type="ECO:0000256" key="2">
    <source>
        <dbReference type="ARBA" id="ARBA00023033"/>
    </source>
</evidence>
<dbReference type="PANTHER" id="PTHR13789">
    <property type="entry name" value="MONOOXYGENASE"/>
    <property type="match status" value="1"/>
</dbReference>
<dbReference type="InterPro" id="IPR036188">
    <property type="entry name" value="FAD/NAD-bd_sf"/>
</dbReference>